<organism evidence="2 3">
    <name type="scientific">Thermithiobacillus plumbiphilus</name>
    <dbReference type="NCBI Taxonomy" id="1729899"/>
    <lineage>
        <taxon>Bacteria</taxon>
        <taxon>Pseudomonadati</taxon>
        <taxon>Pseudomonadota</taxon>
        <taxon>Acidithiobacillia</taxon>
        <taxon>Acidithiobacillales</taxon>
        <taxon>Thermithiobacillaceae</taxon>
        <taxon>Thermithiobacillus</taxon>
    </lineage>
</organism>
<evidence type="ECO:0000256" key="1">
    <source>
        <dbReference type="SAM" id="Phobius"/>
    </source>
</evidence>
<keyword evidence="1" id="KW-1133">Transmembrane helix</keyword>
<name>A0ABU9D9E7_9PROT</name>
<reference evidence="2 3" key="1">
    <citation type="submission" date="2024-04" db="EMBL/GenBank/DDBJ databases">
        <authorList>
            <person name="Abashina T."/>
            <person name="Shaikin A."/>
        </authorList>
    </citation>
    <scope>NUCLEOTIDE SEQUENCE [LARGE SCALE GENOMIC DNA]</scope>
    <source>
        <strain evidence="2 3">AAFK</strain>
    </source>
</reference>
<evidence type="ECO:0000313" key="3">
    <source>
        <dbReference type="Proteomes" id="UP001446205"/>
    </source>
</evidence>
<keyword evidence="1" id="KW-0812">Transmembrane</keyword>
<accession>A0ABU9D9E7</accession>
<comment type="caution">
    <text evidence="2">The sequence shown here is derived from an EMBL/GenBank/DDBJ whole genome shotgun (WGS) entry which is preliminary data.</text>
</comment>
<feature type="transmembrane region" description="Helical" evidence="1">
    <location>
        <begin position="218"/>
        <end position="239"/>
    </location>
</feature>
<keyword evidence="3" id="KW-1185">Reference proteome</keyword>
<keyword evidence="1" id="KW-0472">Membrane</keyword>
<protein>
    <submittedName>
        <fullName evidence="2">PepSY domain-containing protein</fullName>
    </submittedName>
</protein>
<evidence type="ECO:0000313" key="2">
    <source>
        <dbReference type="EMBL" id="MEK8089472.1"/>
    </source>
</evidence>
<gene>
    <name evidence="2" type="ORF">WOB96_06790</name>
</gene>
<sequence>MKNGLKWMRLTRYWHARLGVFASLLFLILVITGVMLNHTEALKLDQRPVAASWLMGWYGLENQTPEQGYRLGQGYLVSQSGRWFMDGHLLGKDLPAPVGALEIGGIRYIASPEQLALYQSDGQRVDQLDSSALPATPLTALGQSGKSVLIRSPKGVFASTDGGLNWQAYQGTARWSQPEPLPAGLRQQLAPAFAPHLPLERIMLDLHSGRIFGRFGPWLMDLAALILLGLSLSGAWIFWQGTRRP</sequence>
<dbReference type="Pfam" id="PF03929">
    <property type="entry name" value="PepSY_TM"/>
    <property type="match status" value="1"/>
</dbReference>
<dbReference type="EMBL" id="JBBPCO010000005">
    <property type="protein sequence ID" value="MEK8089472.1"/>
    <property type="molecule type" value="Genomic_DNA"/>
</dbReference>
<dbReference type="RefSeq" id="WP_341370528.1">
    <property type="nucleotide sequence ID" value="NZ_JBBPCO010000005.1"/>
</dbReference>
<dbReference type="Proteomes" id="UP001446205">
    <property type="component" value="Unassembled WGS sequence"/>
</dbReference>
<proteinExistence type="predicted"/>
<dbReference type="InterPro" id="IPR005625">
    <property type="entry name" value="PepSY-ass_TM"/>
</dbReference>